<dbReference type="InterPro" id="IPR005467">
    <property type="entry name" value="His_kinase_dom"/>
</dbReference>
<feature type="domain" description="Histidine kinase" evidence="5">
    <location>
        <begin position="1"/>
        <end position="156"/>
    </location>
</feature>
<dbReference type="GO" id="GO:0005886">
    <property type="term" value="C:plasma membrane"/>
    <property type="evidence" value="ECO:0007669"/>
    <property type="project" value="TreeGrafter"/>
</dbReference>
<dbReference type="Gene3D" id="3.30.565.10">
    <property type="entry name" value="Histidine kinase-like ATPase, C-terminal domain"/>
    <property type="match status" value="1"/>
</dbReference>
<dbReference type="Pfam" id="PF02518">
    <property type="entry name" value="HATPase_c"/>
    <property type="match status" value="1"/>
</dbReference>
<dbReference type="PRINTS" id="PR00344">
    <property type="entry name" value="BCTRLSENSOR"/>
</dbReference>
<dbReference type="AlphaFoldDB" id="A0A7C9N9R2"/>
<name>A0A7C9N9R2_9BACT</name>
<comment type="caution">
    <text evidence="6">The sequence shown here is derived from an EMBL/GenBank/DDBJ whole genome shotgun (WGS) entry which is preliminary data.</text>
</comment>
<protein>
    <recommendedName>
        <fullName evidence="2">histidine kinase</fullName>
        <ecNumber evidence="2">2.7.13.3</ecNumber>
    </recommendedName>
</protein>
<dbReference type="InterPro" id="IPR004358">
    <property type="entry name" value="Sig_transdc_His_kin-like_C"/>
</dbReference>
<evidence type="ECO:0000256" key="4">
    <source>
        <dbReference type="ARBA" id="ARBA00022777"/>
    </source>
</evidence>
<evidence type="ECO:0000313" key="6">
    <source>
        <dbReference type="EMBL" id="NBI33804.1"/>
    </source>
</evidence>
<dbReference type="PROSITE" id="PS50109">
    <property type="entry name" value="HIS_KIN"/>
    <property type="match status" value="1"/>
</dbReference>
<evidence type="ECO:0000256" key="1">
    <source>
        <dbReference type="ARBA" id="ARBA00000085"/>
    </source>
</evidence>
<dbReference type="PANTHER" id="PTHR43047:SF72">
    <property type="entry name" value="OSMOSENSING HISTIDINE PROTEIN KINASE SLN1"/>
    <property type="match status" value="1"/>
</dbReference>
<dbReference type="EMBL" id="QWKH01000007">
    <property type="protein sequence ID" value="NBI33804.1"/>
    <property type="molecule type" value="Genomic_DNA"/>
</dbReference>
<organism evidence="6">
    <name type="scientific">Muribaculaceae bacterium Z82</name>
    <dbReference type="NCBI Taxonomy" id="2304548"/>
    <lineage>
        <taxon>Bacteria</taxon>
        <taxon>Pseudomonadati</taxon>
        <taxon>Bacteroidota</taxon>
        <taxon>Bacteroidia</taxon>
        <taxon>Bacteroidales</taxon>
        <taxon>Muribaculaceae</taxon>
    </lineage>
</organism>
<comment type="catalytic activity">
    <reaction evidence="1">
        <text>ATP + protein L-histidine = ADP + protein N-phospho-L-histidine.</text>
        <dbReference type="EC" id="2.7.13.3"/>
    </reaction>
</comment>
<dbReference type="InterPro" id="IPR036890">
    <property type="entry name" value="HATPase_C_sf"/>
</dbReference>
<evidence type="ECO:0000256" key="2">
    <source>
        <dbReference type="ARBA" id="ARBA00012438"/>
    </source>
</evidence>
<keyword evidence="4 6" id="KW-0418">Kinase</keyword>
<gene>
    <name evidence="6" type="ORF">D1639_01885</name>
</gene>
<dbReference type="GO" id="GO:0009927">
    <property type="term" value="F:histidine phosphotransfer kinase activity"/>
    <property type="evidence" value="ECO:0007669"/>
    <property type="project" value="TreeGrafter"/>
</dbReference>
<evidence type="ECO:0000256" key="3">
    <source>
        <dbReference type="ARBA" id="ARBA00022679"/>
    </source>
</evidence>
<dbReference type="InterPro" id="IPR003594">
    <property type="entry name" value="HATPase_dom"/>
</dbReference>
<accession>A0A7C9N9R2</accession>
<dbReference type="PANTHER" id="PTHR43047">
    <property type="entry name" value="TWO-COMPONENT HISTIDINE PROTEIN KINASE"/>
    <property type="match status" value="1"/>
</dbReference>
<proteinExistence type="predicted"/>
<evidence type="ECO:0000259" key="5">
    <source>
        <dbReference type="PROSITE" id="PS50109"/>
    </source>
</evidence>
<dbReference type="EC" id="2.7.13.3" evidence="2"/>
<sequence>MTYDAVDVADLVQAALLPIRPLAAQRGVRIESRVGPVPVLSADWDALFKILGNLVGNAVKFSNDGGAVRVLVSYDSSAARLSIVVEDEGVGIEPAHLETIFDRFAQAPREEQGRPTGSGLGLFLVRALSEAMGGSATVESELGRGSRFTVIVPAQVAECLNE</sequence>
<keyword evidence="3" id="KW-0808">Transferase</keyword>
<dbReference type="SUPFAM" id="SSF55874">
    <property type="entry name" value="ATPase domain of HSP90 chaperone/DNA topoisomerase II/histidine kinase"/>
    <property type="match status" value="1"/>
</dbReference>
<dbReference type="GO" id="GO:0000155">
    <property type="term" value="F:phosphorelay sensor kinase activity"/>
    <property type="evidence" value="ECO:0007669"/>
    <property type="project" value="TreeGrafter"/>
</dbReference>
<dbReference type="SMART" id="SM00387">
    <property type="entry name" value="HATPase_c"/>
    <property type="match status" value="1"/>
</dbReference>
<reference evidence="6" key="1">
    <citation type="submission" date="2018-08" db="EMBL/GenBank/DDBJ databases">
        <title>Murine metabolic-syndrome-specific gut microbial biobank.</title>
        <authorList>
            <person name="Liu C."/>
        </authorList>
    </citation>
    <scope>NUCLEOTIDE SEQUENCE [LARGE SCALE GENOMIC DNA]</scope>
    <source>
        <strain evidence="6">Z82</strain>
    </source>
</reference>